<evidence type="ECO:0000313" key="3">
    <source>
        <dbReference type="Proteomes" id="UP001642409"/>
    </source>
</evidence>
<proteinExistence type="predicted"/>
<dbReference type="EMBL" id="CAXDID020000064">
    <property type="protein sequence ID" value="CAL6011413.1"/>
    <property type="molecule type" value="Genomic_DNA"/>
</dbReference>
<comment type="caution">
    <text evidence="1">The sequence shown here is derived from an EMBL/GenBank/DDBJ whole genome shotgun (WGS) entry which is preliminary data.</text>
</comment>
<dbReference type="EMBL" id="CAXDID020000064">
    <property type="protein sequence ID" value="CAL6011423.1"/>
    <property type="molecule type" value="Genomic_DNA"/>
</dbReference>
<accession>A0ABP1I8P9</accession>
<protein>
    <submittedName>
        <fullName evidence="1">Uncharacterized protein</fullName>
    </submittedName>
</protein>
<dbReference type="Proteomes" id="UP001642409">
    <property type="component" value="Unassembled WGS sequence"/>
</dbReference>
<evidence type="ECO:0000313" key="1">
    <source>
        <dbReference type="EMBL" id="CAL6011413.1"/>
    </source>
</evidence>
<organism evidence="1 3">
    <name type="scientific">Hexamita inflata</name>
    <dbReference type="NCBI Taxonomy" id="28002"/>
    <lineage>
        <taxon>Eukaryota</taxon>
        <taxon>Metamonada</taxon>
        <taxon>Diplomonadida</taxon>
        <taxon>Hexamitidae</taxon>
        <taxon>Hexamitinae</taxon>
        <taxon>Hexamita</taxon>
    </lineage>
</organism>
<reference evidence="1 3" key="1">
    <citation type="submission" date="2024-07" db="EMBL/GenBank/DDBJ databases">
        <authorList>
            <person name="Akdeniz Z."/>
        </authorList>
    </citation>
    <scope>NUCLEOTIDE SEQUENCE [LARGE SCALE GENOMIC DNA]</scope>
</reference>
<name>A0ABP1I8P9_9EUKA</name>
<keyword evidence="3" id="KW-1185">Reference proteome</keyword>
<gene>
    <name evidence="1" type="ORF">HINF_LOCUS22791</name>
    <name evidence="2" type="ORF">HINF_LOCUS22801</name>
</gene>
<sequence>MNAKLKQSFEEAFIKVIHLKTSILFDNVYDAHIEYMNRKDGVKFSIWKDISKMLKIPSKQIHDFYHNTWSKQFFDDIAPYRQQIKSWLQSSTDPIQVVVSKVSSRLTHLYPLLNLHYQTLYQFVNYQLKSNSQLQEHSNVNERSNIFSQELETNYYQLFTVGPDFDLK</sequence>
<evidence type="ECO:0000313" key="2">
    <source>
        <dbReference type="EMBL" id="CAL6011423.1"/>
    </source>
</evidence>